<dbReference type="PROSITE" id="PS51257">
    <property type="entry name" value="PROKAR_LIPOPROTEIN"/>
    <property type="match status" value="1"/>
</dbReference>
<comment type="caution">
    <text evidence="4">The sequence shown here is derived from an EMBL/GenBank/DDBJ whole genome shotgun (WGS) entry which is preliminary data.</text>
</comment>
<feature type="region of interest" description="Disordered" evidence="1">
    <location>
        <begin position="33"/>
        <end position="62"/>
    </location>
</feature>
<sequence length="351" mass="36448">MSTTARTWTSPRRRSRWLAPLLAAPLLLTACGGGGTSGQESGAGTGSPAEGAATGTGGTEGTTEVRVADTAGMPSAFLQYGVNEGYFEAEGLDVTVDVSIGGAAAVPAVVNGETQFAGSNTVSAILAASKGLPITIVAAGTRTVAEPAEDFARIVASSSSGIEEVSDLEGATIAVNTLENINDVVIMTLMEDAGADREQVNFAEMGFSDMLPAVANGQVDGALLIEPFVTMALDQGAVEVASPYTESRPDMMVGTYMTSEDYAAENPEVVEAFQRGVDATGQAIAEDPDAFREALPEVTTIEPDLAGQIHLPVWNASVDEETLQFLNERMVRYGLMDEEITVEDIVTPAAE</sequence>
<evidence type="ECO:0000259" key="3">
    <source>
        <dbReference type="Pfam" id="PF09084"/>
    </source>
</evidence>
<reference evidence="5" key="1">
    <citation type="journal article" date="2019" name="Int. J. Syst. Evol. Microbiol.">
        <title>The Global Catalogue of Microorganisms (GCM) 10K type strain sequencing project: providing services to taxonomists for standard genome sequencing and annotation.</title>
        <authorList>
            <consortium name="The Broad Institute Genomics Platform"/>
            <consortium name="The Broad Institute Genome Sequencing Center for Infectious Disease"/>
            <person name="Wu L."/>
            <person name="Ma J."/>
        </authorList>
    </citation>
    <scope>NUCLEOTIDE SEQUENCE [LARGE SCALE GENOMIC DNA]</scope>
    <source>
        <strain evidence="5">CGMCC 1.7064</strain>
    </source>
</reference>
<dbReference type="EMBL" id="BMLQ01000007">
    <property type="protein sequence ID" value="GGO47525.1"/>
    <property type="molecule type" value="Genomic_DNA"/>
</dbReference>
<accession>A0ABQ2M5P6</accession>
<dbReference type="Pfam" id="PF09084">
    <property type="entry name" value="NMT1"/>
    <property type="match status" value="1"/>
</dbReference>
<dbReference type="PANTHER" id="PTHR30024">
    <property type="entry name" value="ALIPHATIC SULFONATES-BINDING PROTEIN-RELATED"/>
    <property type="match status" value="1"/>
</dbReference>
<evidence type="ECO:0000313" key="4">
    <source>
        <dbReference type="EMBL" id="GGO47525.1"/>
    </source>
</evidence>
<protein>
    <recommendedName>
        <fullName evidence="3">SsuA/THI5-like domain-containing protein</fullName>
    </recommendedName>
</protein>
<name>A0ABQ2M5P6_9MICC</name>
<organism evidence="4 5">
    <name type="scientific">Citricoccus zhacaiensis</name>
    <dbReference type="NCBI Taxonomy" id="489142"/>
    <lineage>
        <taxon>Bacteria</taxon>
        <taxon>Bacillati</taxon>
        <taxon>Actinomycetota</taxon>
        <taxon>Actinomycetes</taxon>
        <taxon>Micrococcales</taxon>
        <taxon>Micrococcaceae</taxon>
        <taxon>Citricoccus</taxon>
    </lineage>
</organism>
<feature type="compositionally biased region" description="Gly residues" evidence="1">
    <location>
        <begin position="33"/>
        <end position="45"/>
    </location>
</feature>
<feature type="domain" description="SsuA/THI5-like" evidence="3">
    <location>
        <begin position="80"/>
        <end position="290"/>
    </location>
</feature>
<keyword evidence="5" id="KW-1185">Reference proteome</keyword>
<dbReference type="SUPFAM" id="SSF53850">
    <property type="entry name" value="Periplasmic binding protein-like II"/>
    <property type="match status" value="1"/>
</dbReference>
<proteinExistence type="predicted"/>
<dbReference type="RefSeq" id="WP_188806488.1">
    <property type="nucleotide sequence ID" value="NZ_BAAAOU010000002.1"/>
</dbReference>
<dbReference type="Proteomes" id="UP000642509">
    <property type="component" value="Unassembled WGS sequence"/>
</dbReference>
<evidence type="ECO:0000256" key="1">
    <source>
        <dbReference type="SAM" id="MobiDB-lite"/>
    </source>
</evidence>
<evidence type="ECO:0000313" key="5">
    <source>
        <dbReference type="Proteomes" id="UP000642509"/>
    </source>
</evidence>
<feature type="chain" id="PRO_5046062317" description="SsuA/THI5-like domain-containing protein" evidence="2">
    <location>
        <begin position="31"/>
        <end position="351"/>
    </location>
</feature>
<evidence type="ECO:0000256" key="2">
    <source>
        <dbReference type="SAM" id="SignalP"/>
    </source>
</evidence>
<gene>
    <name evidence="4" type="ORF">GCM10010977_24960</name>
</gene>
<keyword evidence="2" id="KW-0732">Signal</keyword>
<dbReference type="Gene3D" id="3.40.190.10">
    <property type="entry name" value="Periplasmic binding protein-like II"/>
    <property type="match status" value="2"/>
</dbReference>
<feature type="signal peptide" evidence="2">
    <location>
        <begin position="1"/>
        <end position="30"/>
    </location>
</feature>
<dbReference type="InterPro" id="IPR015168">
    <property type="entry name" value="SsuA/THI5"/>
</dbReference>